<geneLocation type="plasmid" evidence="1">
    <name>pCF8698_KPC2</name>
</geneLocation>
<dbReference type="AlphaFoldDB" id="A0A090M1K5"/>
<name>A0A090M1K5_CITFR</name>
<accession>A0A090M1K5</accession>
<keyword evidence="1" id="KW-0614">Plasmid</keyword>
<proteinExistence type="predicted"/>
<sequence length="52" mass="6051">MQYTFTQKQKPPAIPGTGYLRLFLGERYFLHLGALKKLNMQGDVRVLFCFVD</sequence>
<evidence type="ECO:0000313" key="1">
    <source>
        <dbReference type="EMBL" id="CEF90332.1"/>
    </source>
</evidence>
<reference evidence="1" key="1">
    <citation type="submission" date="2014-09" db="EMBL/GenBank/DDBJ databases">
        <title>Complete nucleotide sequence of a Citrobacter freundii plasmid carrying KPC-2 in a unique genetic environment.</title>
        <authorList>
            <person name="Yao Y."/>
            <person name="Imirzalioglu C."/>
            <person name="Hain T."/>
            <person name="Kaase M."/>
            <person name="Gatermann S."/>
            <person name="Exnerc Martin Mielke M."/>
            <person name="Hauri A."/>
            <person name="Dragneva Y."/>
            <person name="Bill R."/>
            <person name="Wendt C."/>
            <person name="Wirtz A."/>
            <person name="Domann E."/>
            <person name="Chakraborty T."/>
        </authorList>
    </citation>
    <scope>NUCLEOTIDE SEQUENCE [LARGE SCALE GENOMIC DNA]</scope>
    <source>
        <strain evidence="1">CF8698</strain>
        <plasmid evidence="1">pCF8698_KPC2</plasmid>
    </source>
</reference>
<protein>
    <submittedName>
        <fullName evidence="1">Uncharacterized protein</fullName>
    </submittedName>
</protein>
<organism evidence="1">
    <name type="scientific">Citrobacter freundii</name>
    <dbReference type="NCBI Taxonomy" id="546"/>
    <lineage>
        <taxon>Bacteria</taxon>
        <taxon>Pseudomonadati</taxon>
        <taxon>Pseudomonadota</taxon>
        <taxon>Gammaproteobacteria</taxon>
        <taxon>Enterobacterales</taxon>
        <taxon>Enterobacteriaceae</taxon>
        <taxon>Citrobacter</taxon>
        <taxon>Citrobacter freundii complex</taxon>
    </lineage>
</organism>
<dbReference type="EMBL" id="LN610760">
    <property type="protein sequence ID" value="CEF90332.1"/>
    <property type="molecule type" value="Genomic_DNA"/>
</dbReference>